<dbReference type="SUPFAM" id="SSF51735">
    <property type="entry name" value="NAD(P)-binding Rossmann-fold domains"/>
    <property type="match status" value="1"/>
</dbReference>
<evidence type="ECO:0000313" key="4">
    <source>
        <dbReference type="Proteomes" id="UP001529235"/>
    </source>
</evidence>
<dbReference type="PROSITE" id="PS51202">
    <property type="entry name" value="RCK_C"/>
    <property type="match status" value="1"/>
</dbReference>
<dbReference type="RefSeq" id="WP_285273680.1">
    <property type="nucleotide sequence ID" value="NZ_JASNVW010000002.1"/>
</dbReference>
<dbReference type="Pfam" id="PF02080">
    <property type="entry name" value="TrkA_C"/>
    <property type="match status" value="1"/>
</dbReference>
<evidence type="ECO:0000259" key="1">
    <source>
        <dbReference type="PROSITE" id="PS51201"/>
    </source>
</evidence>
<accession>A0ABD4Z8U9</accession>
<reference evidence="3 4" key="1">
    <citation type="submission" date="2023-05" db="EMBL/GenBank/DDBJ databases">
        <title>A new hyperthermophilic archaea 'Ignisphaera cupida' sp. nov. and description of the family 'Ignisphaeraceae' fam. nov.</title>
        <authorList>
            <person name="Podosokorskaya O.A."/>
            <person name="Elcheninov A.G."/>
            <person name="Klukina A."/>
            <person name="Merkel A.Y."/>
        </authorList>
    </citation>
    <scope>NUCLEOTIDE SEQUENCE [LARGE SCALE GENOMIC DNA]</scope>
    <source>
        <strain evidence="3 4">4213-co</strain>
    </source>
</reference>
<sequence>MKIFIVGSTREVIELVHIIRREIGLRESDFVVVTDNQKDAEAITREFDIPVFTGDLFDEKLYLEVGIDKADVVIAGHENDMVNVFVSMLAKEIKVPKIVMAISNSFIGKFLKNHGVVTEVIDKSKEVSKSILEKMLNAYIVDAGEKHIVIHNVTPNSRIASKTVKELEDDGIKVVAAIREGSTKELKQDTLIEVGDTVIILIDKTLTHKLFSD</sequence>
<proteinExistence type="predicted"/>
<dbReference type="InterPro" id="IPR036291">
    <property type="entry name" value="NAD(P)-bd_dom_sf"/>
</dbReference>
<evidence type="ECO:0000313" key="3">
    <source>
        <dbReference type="EMBL" id="MDK6028705.1"/>
    </source>
</evidence>
<dbReference type="SUPFAM" id="SSF116726">
    <property type="entry name" value="TrkA C-terminal domain-like"/>
    <property type="match status" value="1"/>
</dbReference>
<dbReference type="InterPro" id="IPR003148">
    <property type="entry name" value="RCK_N"/>
</dbReference>
<feature type="domain" description="RCK N-terminal" evidence="1">
    <location>
        <begin position="1"/>
        <end position="121"/>
    </location>
</feature>
<dbReference type="InterPro" id="IPR050721">
    <property type="entry name" value="Trk_Ktr_HKT_K-transport"/>
</dbReference>
<dbReference type="Gene3D" id="3.30.70.1450">
    <property type="entry name" value="Regulator of K+ conductance, C-terminal domain"/>
    <property type="match status" value="1"/>
</dbReference>
<keyword evidence="4" id="KW-1185">Reference proteome</keyword>
<dbReference type="PROSITE" id="PS51201">
    <property type="entry name" value="RCK_N"/>
    <property type="match status" value="1"/>
</dbReference>
<dbReference type="InterPro" id="IPR036721">
    <property type="entry name" value="RCK_C_sf"/>
</dbReference>
<name>A0ABD4Z8U9_9CREN</name>
<dbReference type="Pfam" id="PF02254">
    <property type="entry name" value="TrkA_N"/>
    <property type="match status" value="1"/>
</dbReference>
<evidence type="ECO:0000259" key="2">
    <source>
        <dbReference type="PROSITE" id="PS51202"/>
    </source>
</evidence>
<protein>
    <submittedName>
        <fullName evidence="3">NAD-binding protein</fullName>
    </submittedName>
</protein>
<dbReference type="PANTHER" id="PTHR43833">
    <property type="entry name" value="POTASSIUM CHANNEL PROTEIN 2-RELATED-RELATED"/>
    <property type="match status" value="1"/>
</dbReference>
<dbReference type="Proteomes" id="UP001529235">
    <property type="component" value="Unassembled WGS sequence"/>
</dbReference>
<dbReference type="PANTHER" id="PTHR43833:SF9">
    <property type="entry name" value="POTASSIUM CHANNEL PROTEIN YUGO-RELATED"/>
    <property type="match status" value="1"/>
</dbReference>
<dbReference type="EMBL" id="JASNVW010000002">
    <property type="protein sequence ID" value="MDK6028705.1"/>
    <property type="molecule type" value="Genomic_DNA"/>
</dbReference>
<comment type="caution">
    <text evidence="3">The sequence shown here is derived from an EMBL/GenBank/DDBJ whole genome shotgun (WGS) entry which is preliminary data.</text>
</comment>
<dbReference type="Gene3D" id="3.40.50.720">
    <property type="entry name" value="NAD(P)-binding Rossmann-like Domain"/>
    <property type="match status" value="1"/>
</dbReference>
<dbReference type="InterPro" id="IPR006037">
    <property type="entry name" value="RCK_C"/>
</dbReference>
<feature type="domain" description="RCK C-terminal" evidence="2">
    <location>
        <begin position="136"/>
        <end position="213"/>
    </location>
</feature>
<dbReference type="AlphaFoldDB" id="A0ABD4Z8U9"/>
<organism evidence="3 4">
    <name type="scientific">Ignisphaera cupida</name>
    <dbReference type="NCBI Taxonomy" id="3050454"/>
    <lineage>
        <taxon>Archaea</taxon>
        <taxon>Thermoproteota</taxon>
        <taxon>Thermoprotei</taxon>
        <taxon>Desulfurococcales</taxon>
        <taxon>Desulfurococcaceae</taxon>
        <taxon>Ignisphaera</taxon>
    </lineage>
</organism>
<gene>
    <name evidence="3" type="ORF">QPL79_04960</name>
</gene>